<comment type="similarity">
    <text evidence="2 17">Belongs to the cytochrome c oxidase subunit 3 family.</text>
</comment>
<dbReference type="InterPro" id="IPR035973">
    <property type="entry name" value="Cyt_c_oxidase_su3-like_sf"/>
</dbReference>
<reference evidence="20 21" key="1">
    <citation type="submission" date="2022-06" db="EMBL/GenBank/DDBJ databases">
        <title>Endosaccharibacter gen. nov., sp. nov., endophytic bacteria isolated from sugarcane.</title>
        <authorList>
            <person name="Pitiwittayakul N."/>
            <person name="Yukphan P."/>
            <person name="Charoenyingcharoen P."/>
            <person name="Tanasupawat S."/>
        </authorList>
    </citation>
    <scope>NUCLEOTIDE SEQUENCE [LARGE SCALE GENOMIC DNA]</scope>
    <source>
        <strain evidence="20 21">KSS8</strain>
    </source>
</reference>
<sequence length="205" mass="22812">MSPDSLVAHNGEFAEDHSHEPNNVFGFWLYLMTDCILFATLFAGFAVARHQYAGDVSGKDIFDLKYVGVETALLLISSSTYGFAMINAYRHKLGAVIGWLALTFLLGLGFVGMEINEFHHLVAEGHGPDRSAFLSAFFTLVATHGLHVTCGLIWMATLMAQLTIGRKPLNTVYINRLMCLSLFWHFLDIVWICVFTLVYLVGVQS</sequence>
<comment type="subunit">
    <text evidence="3">Heterooctamer of two A chains, two B chains, two C chains and two D chains.</text>
</comment>
<keyword evidence="10" id="KW-0560">Oxidoreductase</keyword>
<evidence type="ECO:0000256" key="3">
    <source>
        <dbReference type="ARBA" id="ARBA00011700"/>
    </source>
</evidence>
<dbReference type="RefSeq" id="WP_422862659.1">
    <property type="nucleotide sequence ID" value="NZ_JAMSKV010000001.1"/>
</dbReference>
<evidence type="ECO:0000259" key="19">
    <source>
        <dbReference type="PROSITE" id="PS50253"/>
    </source>
</evidence>
<comment type="subcellular location">
    <subcellularLocation>
        <location evidence="1 17">Cell membrane</location>
        <topology evidence="1 17">Multi-pass membrane protein</topology>
    </subcellularLocation>
</comment>
<keyword evidence="21" id="KW-1185">Reference proteome</keyword>
<evidence type="ECO:0000313" key="21">
    <source>
        <dbReference type="Proteomes" id="UP001524587"/>
    </source>
</evidence>
<evidence type="ECO:0000256" key="18">
    <source>
        <dbReference type="SAM" id="Phobius"/>
    </source>
</evidence>
<evidence type="ECO:0000313" key="20">
    <source>
        <dbReference type="EMBL" id="MCQ8277221.1"/>
    </source>
</evidence>
<keyword evidence="5" id="KW-0813">Transport</keyword>
<keyword evidence="9 18" id="KW-1133">Transmembrane helix</keyword>
<evidence type="ECO:0000256" key="4">
    <source>
        <dbReference type="ARBA" id="ARBA00014687"/>
    </source>
</evidence>
<evidence type="ECO:0000256" key="2">
    <source>
        <dbReference type="ARBA" id="ARBA00010581"/>
    </source>
</evidence>
<evidence type="ECO:0000256" key="15">
    <source>
        <dbReference type="ARBA" id="ARBA00032189"/>
    </source>
</evidence>
<dbReference type="PANTHER" id="PTHR11403">
    <property type="entry name" value="CYTOCHROME C OXIDASE SUBUNIT III"/>
    <property type="match status" value="1"/>
</dbReference>
<evidence type="ECO:0000256" key="12">
    <source>
        <dbReference type="ARBA" id="ARBA00025694"/>
    </source>
</evidence>
<dbReference type="InterPro" id="IPR024791">
    <property type="entry name" value="Cyt_c/ubiquinol_Oxase_su3"/>
</dbReference>
<evidence type="ECO:0000256" key="5">
    <source>
        <dbReference type="ARBA" id="ARBA00022448"/>
    </source>
</evidence>
<comment type="function">
    <text evidence="12">Cytochrome bo(3) ubiquinol terminal oxidase is the component of the aerobic respiratory chain of E.coli that predominates when cells are grown at high aeration. Has proton pump activity across the membrane in addition to electron transfer, pumping 2 protons/electron.</text>
</comment>
<dbReference type="Proteomes" id="UP001524587">
    <property type="component" value="Unassembled WGS sequence"/>
</dbReference>
<evidence type="ECO:0000256" key="17">
    <source>
        <dbReference type="RuleBase" id="RU003376"/>
    </source>
</evidence>
<dbReference type="CDD" id="cd02863">
    <property type="entry name" value="Ubiquinol_oxidase_III"/>
    <property type="match status" value="1"/>
</dbReference>
<evidence type="ECO:0000256" key="7">
    <source>
        <dbReference type="ARBA" id="ARBA00022692"/>
    </source>
</evidence>
<keyword evidence="8" id="KW-0249">Electron transport</keyword>
<evidence type="ECO:0000256" key="13">
    <source>
        <dbReference type="ARBA" id="ARBA00030072"/>
    </source>
</evidence>
<dbReference type="PROSITE" id="PS50253">
    <property type="entry name" value="COX3"/>
    <property type="match status" value="1"/>
</dbReference>
<proteinExistence type="inferred from homology"/>
<evidence type="ECO:0000256" key="9">
    <source>
        <dbReference type="ARBA" id="ARBA00022989"/>
    </source>
</evidence>
<dbReference type="EMBL" id="JAMSKV010000001">
    <property type="protein sequence ID" value="MCQ8277221.1"/>
    <property type="molecule type" value="Genomic_DNA"/>
</dbReference>
<evidence type="ECO:0000256" key="14">
    <source>
        <dbReference type="ARBA" id="ARBA00031884"/>
    </source>
</evidence>
<feature type="transmembrane region" description="Helical" evidence="18">
    <location>
        <begin position="93"/>
        <end position="113"/>
    </location>
</feature>
<dbReference type="Pfam" id="PF00510">
    <property type="entry name" value="COX3"/>
    <property type="match status" value="1"/>
</dbReference>
<dbReference type="InterPro" id="IPR013833">
    <property type="entry name" value="Cyt_c_oxidase_su3_a-hlx"/>
</dbReference>
<dbReference type="SUPFAM" id="SSF81452">
    <property type="entry name" value="Cytochrome c oxidase subunit III-like"/>
    <property type="match status" value="1"/>
</dbReference>
<evidence type="ECO:0000256" key="10">
    <source>
        <dbReference type="ARBA" id="ARBA00023002"/>
    </source>
</evidence>
<keyword evidence="11 18" id="KW-0472">Membrane</keyword>
<evidence type="ECO:0000256" key="16">
    <source>
        <dbReference type="ARBA" id="ARBA00032717"/>
    </source>
</evidence>
<evidence type="ECO:0000256" key="1">
    <source>
        <dbReference type="ARBA" id="ARBA00004651"/>
    </source>
</evidence>
<name>A0ABT1W2Y6_9PROT</name>
<feature type="transmembrane region" description="Helical" evidence="18">
    <location>
        <begin position="133"/>
        <end position="156"/>
    </location>
</feature>
<evidence type="ECO:0000256" key="11">
    <source>
        <dbReference type="ARBA" id="ARBA00023136"/>
    </source>
</evidence>
<evidence type="ECO:0000256" key="8">
    <source>
        <dbReference type="ARBA" id="ARBA00022982"/>
    </source>
</evidence>
<comment type="caution">
    <text evidence="20">The sequence shown here is derived from an EMBL/GenBank/DDBJ whole genome shotgun (WGS) entry which is preliminary data.</text>
</comment>
<dbReference type="NCBIfam" id="TIGR02842">
    <property type="entry name" value="CyoC"/>
    <property type="match status" value="1"/>
</dbReference>
<dbReference type="InterPro" id="IPR000298">
    <property type="entry name" value="Cyt_c_oxidase-like_su3"/>
</dbReference>
<gene>
    <name evidence="20" type="primary">cyoC</name>
    <name evidence="20" type="ORF">NFI95_01995</name>
</gene>
<dbReference type="InterPro" id="IPR033946">
    <property type="entry name" value="Ubiquinol_oxase_su3_dom"/>
</dbReference>
<organism evidence="20 21">
    <name type="scientific">Endosaccharibacter trunci</name>
    <dbReference type="NCBI Taxonomy" id="2812733"/>
    <lineage>
        <taxon>Bacteria</taxon>
        <taxon>Pseudomonadati</taxon>
        <taxon>Pseudomonadota</taxon>
        <taxon>Alphaproteobacteria</taxon>
        <taxon>Acetobacterales</taxon>
        <taxon>Acetobacteraceae</taxon>
        <taxon>Endosaccharibacter</taxon>
    </lineage>
</organism>
<dbReference type="Gene3D" id="1.20.120.80">
    <property type="entry name" value="Cytochrome c oxidase, subunit III, four-helix bundle"/>
    <property type="match status" value="1"/>
</dbReference>
<feature type="transmembrane region" description="Helical" evidence="18">
    <location>
        <begin position="27"/>
        <end position="46"/>
    </location>
</feature>
<keyword evidence="7 17" id="KW-0812">Transmembrane</keyword>
<keyword evidence="6" id="KW-1003">Cell membrane</keyword>
<feature type="transmembrane region" description="Helical" evidence="18">
    <location>
        <begin position="177"/>
        <end position="201"/>
    </location>
</feature>
<protein>
    <recommendedName>
        <fullName evidence="4">Cytochrome bo(3) ubiquinol oxidase subunit 3</fullName>
    </recommendedName>
    <alternativeName>
        <fullName evidence="15">Cytochrome o ubiquinol oxidase subunit 3</fullName>
    </alternativeName>
    <alternativeName>
        <fullName evidence="13">Oxidase bo(3) subunit 3</fullName>
    </alternativeName>
    <alternativeName>
        <fullName evidence="16">Ubiquinol oxidase polypeptide III</fullName>
    </alternativeName>
    <alternativeName>
        <fullName evidence="14">Ubiquinol oxidase subunit 3</fullName>
    </alternativeName>
</protein>
<feature type="domain" description="Heme-copper oxidase subunit III family profile" evidence="19">
    <location>
        <begin position="25"/>
        <end position="203"/>
    </location>
</feature>
<evidence type="ECO:0000256" key="6">
    <source>
        <dbReference type="ARBA" id="ARBA00022475"/>
    </source>
</evidence>
<accession>A0ABT1W2Y6</accession>
<dbReference type="PANTHER" id="PTHR11403:SF2">
    <property type="entry name" value="CYTOCHROME BO(3) UBIQUINOL OXIDASE SUBUNIT 3"/>
    <property type="match status" value="1"/>
</dbReference>
<dbReference type="InterPro" id="IPR014206">
    <property type="entry name" value="Cyt_c_ubiqinol_oxidase_su3"/>
</dbReference>